<dbReference type="PANTHER" id="PTHR43434">
    <property type="entry name" value="PHOSPHOGLYCOLATE PHOSPHATASE"/>
    <property type="match status" value="1"/>
</dbReference>
<sequence length="231" mass="24647">MNLKHIKAIAFDLDGTLVDSIADLAASANAMRQALGLPPLDAERIKSHVGDGVASLVHRALTDDKDGQADEALWAQGFTLFIQHYRANLTTHTRMYPGVAESLNLLRSLELPLVVITNKSHRLAAPLLAELGIDSAFSMILGGDSLPEKKPSALPLLHAAAVLNVKPQEMIMVGDSENDILCANKAGALAVAVRYGYRDAATLGADLVVDSLVDLFALLKKSADPHANVRM</sequence>
<comment type="pathway">
    <text evidence="3 10">Organic acid metabolism; glycolate biosynthesis; glycolate from 2-phosphoglycolate: step 1/1.</text>
</comment>
<keyword evidence="6 10" id="KW-0479">Metal-binding</keyword>
<dbReference type="EC" id="3.1.3.18" evidence="5 10"/>
<dbReference type="Gene3D" id="1.10.150.240">
    <property type="entry name" value="Putative phosphatase, domain 2"/>
    <property type="match status" value="1"/>
</dbReference>
<proteinExistence type="inferred from homology"/>
<dbReference type="CDD" id="cd16417">
    <property type="entry name" value="HAD_PGPase"/>
    <property type="match status" value="1"/>
</dbReference>
<comment type="function">
    <text evidence="10">Specifically catalyzes the dephosphorylation of 2-phosphoglycolate. Is involved in the dissimilation of the intracellular 2-phosphoglycolate formed during the DNA repair of 3'-phosphoglycolate ends, a major class of DNA lesions induced by oxidative stress.</text>
</comment>
<name>A0ABT5IW62_9NEIS</name>
<dbReference type="EMBL" id="JAQQLF010000006">
    <property type="protein sequence ID" value="MDC7716732.1"/>
    <property type="molecule type" value="Genomic_DNA"/>
</dbReference>
<dbReference type="NCBIfam" id="TIGR01549">
    <property type="entry name" value="HAD-SF-IA-v1"/>
    <property type="match status" value="1"/>
</dbReference>
<dbReference type="InterPro" id="IPR023214">
    <property type="entry name" value="HAD_sf"/>
</dbReference>
<dbReference type="InterPro" id="IPR023198">
    <property type="entry name" value="PGP-like_dom2"/>
</dbReference>
<dbReference type="Gene3D" id="3.40.50.1000">
    <property type="entry name" value="HAD superfamily/HAD-like"/>
    <property type="match status" value="1"/>
</dbReference>
<comment type="similarity">
    <text evidence="4 10">Belongs to the HAD-like hydrolase superfamily. CbbY/CbbZ/Gph/YieH family.</text>
</comment>
<reference evidence="11 12" key="1">
    <citation type="submission" date="2023-01" db="EMBL/GenBank/DDBJ databases">
        <title>Novel species of the genus Vogesella isolated from rivers.</title>
        <authorList>
            <person name="Lu H."/>
        </authorList>
    </citation>
    <scope>NUCLEOTIDE SEQUENCE [LARGE SCALE GENOMIC DNA]</scope>
    <source>
        <strain evidence="11 12">DC21W</strain>
    </source>
</reference>
<protein>
    <recommendedName>
        <fullName evidence="5 10">Phosphoglycolate phosphatase</fullName>
        <shortName evidence="10">PGP</shortName>
        <shortName evidence="10">PGPase</shortName>
        <ecNumber evidence="5 10">3.1.3.18</ecNumber>
    </recommendedName>
</protein>
<dbReference type="SFLD" id="SFLDS00003">
    <property type="entry name" value="Haloacid_Dehalogenase"/>
    <property type="match status" value="1"/>
</dbReference>
<dbReference type="InterPro" id="IPR050155">
    <property type="entry name" value="HAD-like_hydrolase_sf"/>
</dbReference>
<evidence type="ECO:0000256" key="1">
    <source>
        <dbReference type="ARBA" id="ARBA00000830"/>
    </source>
</evidence>
<dbReference type="SFLD" id="SFLDG01135">
    <property type="entry name" value="C1.5.6:_HAD__Beta-PGM__Phospha"/>
    <property type="match status" value="1"/>
</dbReference>
<comment type="caution">
    <text evidence="11">The sequence shown here is derived from an EMBL/GenBank/DDBJ whole genome shotgun (WGS) entry which is preliminary data.</text>
</comment>
<feature type="binding site" evidence="10">
    <location>
        <position position="12"/>
    </location>
    <ligand>
        <name>Mg(2+)</name>
        <dbReference type="ChEBI" id="CHEBI:18420"/>
    </ligand>
</feature>
<gene>
    <name evidence="11" type="ORF">PQU95_05820</name>
</gene>
<dbReference type="PANTHER" id="PTHR43434:SF1">
    <property type="entry name" value="PHOSPHOGLYCOLATE PHOSPHATASE"/>
    <property type="match status" value="1"/>
</dbReference>
<keyword evidence="9 10" id="KW-0119">Carbohydrate metabolism</keyword>
<evidence type="ECO:0000313" key="12">
    <source>
        <dbReference type="Proteomes" id="UP001219956"/>
    </source>
</evidence>
<evidence type="ECO:0000256" key="5">
    <source>
        <dbReference type="ARBA" id="ARBA00013078"/>
    </source>
</evidence>
<dbReference type="SFLD" id="SFLDG01129">
    <property type="entry name" value="C1.5:_HAD__Beta-PGM__Phosphata"/>
    <property type="match status" value="1"/>
</dbReference>
<feature type="binding site" evidence="10">
    <location>
        <position position="14"/>
    </location>
    <ligand>
        <name>Mg(2+)</name>
        <dbReference type="ChEBI" id="CHEBI:18420"/>
    </ligand>
</feature>
<dbReference type="PRINTS" id="PR00413">
    <property type="entry name" value="HADHALOGNASE"/>
</dbReference>
<evidence type="ECO:0000256" key="2">
    <source>
        <dbReference type="ARBA" id="ARBA00001946"/>
    </source>
</evidence>
<evidence type="ECO:0000256" key="4">
    <source>
        <dbReference type="ARBA" id="ARBA00006171"/>
    </source>
</evidence>
<comment type="catalytic activity">
    <reaction evidence="1 10">
        <text>2-phosphoglycolate + H2O = glycolate + phosphate</text>
        <dbReference type="Rhea" id="RHEA:14369"/>
        <dbReference type="ChEBI" id="CHEBI:15377"/>
        <dbReference type="ChEBI" id="CHEBI:29805"/>
        <dbReference type="ChEBI" id="CHEBI:43474"/>
        <dbReference type="ChEBI" id="CHEBI:58033"/>
        <dbReference type="EC" id="3.1.3.18"/>
    </reaction>
</comment>
<accession>A0ABT5IW62</accession>
<evidence type="ECO:0000256" key="9">
    <source>
        <dbReference type="ARBA" id="ARBA00023277"/>
    </source>
</evidence>
<dbReference type="GO" id="GO:0008967">
    <property type="term" value="F:phosphoglycolate phosphatase activity"/>
    <property type="evidence" value="ECO:0007669"/>
    <property type="project" value="UniProtKB-EC"/>
</dbReference>
<evidence type="ECO:0000256" key="8">
    <source>
        <dbReference type="ARBA" id="ARBA00022842"/>
    </source>
</evidence>
<dbReference type="SUPFAM" id="SSF56784">
    <property type="entry name" value="HAD-like"/>
    <property type="match status" value="1"/>
</dbReference>
<keyword evidence="12" id="KW-1185">Reference proteome</keyword>
<evidence type="ECO:0000256" key="7">
    <source>
        <dbReference type="ARBA" id="ARBA00022801"/>
    </source>
</evidence>
<dbReference type="Proteomes" id="UP001219956">
    <property type="component" value="Unassembled WGS sequence"/>
</dbReference>
<evidence type="ECO:0000256" key="6">
    <source>
        <dbReference type="ARBA" id="ARBA00022723"/>
    </source>
</evidence>
<dbReference type="NCBIfam" id="NF009695">
    <property type="entry name" value="PRK13222.1-2"/>
    <property type="match status" value="1"/>
</dbReference>
<dbReference type="InterPro" id="IPR006439">
    <property type="entry name" value="HAD-SF_hydro_IA"/>
</dbReference>
<comment type="cofactor">
    <cofactor evidence="2 10">
        <name>Mg(2+)</name>
        <dbReference type="ChEBI" id="CHEBI:18420"/>
    </cofactor>
</comment>
<keyword evidence="8 10" id="KW-0460">Magnesium</keyword>
<dbReference type="InterPro" id="IPR036412">
    <property type="entry name" value="HAD-like_sf"/>
</dbReference>
<dbReference type="Pfam" id="PF00702">
    <property type="entry name" value="Hydrolase"/>
    <property type="match status" value="1"/>
</dbReference>
<dbReference type="NCBIfam" id="TIGR01449">
    <property type="entry name" value="PGP_bact"/>
    <property type="match status" value="1"/>
</dbReference>
<dbReference type="RefSeq" id="WP_272751126.1">
    <property type="nucleotide sequence ID" value="NZ_JAQQLF010000006.1"/>
</dbReference>
<evidence type="ECO:0000256" key="3">
    <source>
        <dbReference type="ARBA" id="ARBA00004818"/>
    </source>
</evidence>
<keyword evidence="7 10" id="KW-0378">Hydrolase</keyword>
<dbReference type="HAMAP" id="MF_00495">
    <property type="entry name" value="GPH_hydrolase_bact"/>
    <property type="match status" value="1"/>
</dbReference>
<organism evidence="11 12">
    <name type="scientific">Vogesella aquatica</name>
    <dbReference type="NCBI Taxonomy" id="2984206"/>
    <lineage>
        <taxon>Bacteria</taxon>
        <taxon>Pseudomonadati</taxon>
        <taxon>Pseudomonadota</taxon>
        <taxon>Betaproteobacteria</taxon>
        <taxon>Neisseriales</taxon>
        <taxon>Chromobacteriaceae</taxon>
        <taxon>Vogesella</taxon>
    </lineage>
</organism>
<dbReference type="InterPro" id="IPR037512">
    <property type="entry name" value="PGPase_prok"/>
</dbReference>
<feature type="binding site" evidence="10">
    <location>
        <position position="175"/>
    </location>
    <ligand>
        <name>Mg(2+)</name>
        <dbReference type="ChEBI" id="CHEBI:18420"/>
    </ligand>
</feature>
<evidence type="ECO:0000256" key="10">
    <source>
        <dbReference type="HAMAP-Rule" id="MF_00495"/>
    </source>
</evidence>
<evidence type="ECO:0000313" key="11">
    <source>
        <dbReference type="EMBL" id="MDC7716732.1"/>
    </source>
</evidence>
<feature type="active site" description="Nucleophile" evidence="10">
    <location>
        <position position="12"/>
    </location>
</feature>